<reference evidence="1 2" key="1">
    <citation type="journal article" date="2013" name="PLoS Genet.">
        <title>Comparative genome structure, secondary metabolite, and effector coding capacity across Cochliobolus pathogens.</title>
        <authorList>
            <person name="Condon B.J."/>
            <person name="Leng Y."/>
            <person name="Wu D."/>
            <person name="Bushley K.E."/>
            <person name="Ohm R.A."/>
            <person name="Otillar R."/>
            <person name="Martin J."/>
            <person name="Schackwitz W."/>
            <person name="Grimwood J."/>
            <person name="MohdZainudin N."/>
            <person name="Xue C."/>
            <person name="Wang R."/>
            <person name="Manning V.A."/>
            <person name="Dhillon B."/>
            <person name="Tu Z.J."/>
            <person name="Steffenson B.J."/>
            <person name="Salamov A."/>
            <person name="Sun H."/>
            <person name="Lowry S."/>
            <person name="LaButti K."/>
            <person name="Han J."/>
            <person name="Copeland A."/>
            <person name="Lindquist E."/>
            <person name="Barry K."/>
            <person name="Schmutz J."/>
            <person name="Baker S.E."/>
            <person name="Ciuffetti L.M."/>
            <person name="Grigoriev I.V."/>
            <person name="Zhong S."/>
            <person name="Turgeon B.G."/>
        </authorList>
    </citation>
    <scope>NUCLEOTIDE SEQUENCE [LARGE SCALE GENOMIC DNA]</scope>
    <source>
        <strain evidence="1 2">26-R-13</strain>
    </source>
</reference>
<keyword evidence="2" id="KW-1185">Reference proteome</keyword>
<evidence type="ECO:0000313" key="1">
    <source>
        <dbReference type="EMBL" id="EUC30339.1"/>
    </source>
</evidence>
<evidence type="ECO:0000313" key="2">
    <source>
        <dbReference type="Proteomes" id="UP000053841"/>
    </source>
</evidence>
<dbReference type="KEGG" id="bze:COCCADRAFT_7620"/>
<dbReference type="OrthoDB" id="4424523at2759"/>
<dbReference type="GeneID" id="19150846"/>
<organism evidence="1 2">
    <name type="scientific">Cochliobolus carbonum (strain 26-R-13)</name>
    <name type="common">Maize leaf spot fungus</name>
    <name type="synonym">Bipolaris zeicola</name>
    <dbReference type="NCBI Taxonomy" id="930089"/>
    <lineage>
        <taxon>Eukaryota</taxon>
        <taxon>Fungi</taxon>
        <taxon>Dikarya</taxon>
        <taxon>Ascomycota</taxon>
        <taxon>Pezizomycotina</taxon>
        <taxon>Dothideomycetes</taxon>
        <taxon>Pleosporomycetidae</taxon>
        <taxon>Pleosporales</taxon>
        <taxon>Pleosporineae</taxon>
        <taxon>Pleosporaceae</taxon>
        <taxon>Bipolaris</taxon>
    </lineage>
</organism>
<sequence>MPPKPVSQTSLANPYLQPDSKWGFFIVRTAYGPSNDELWAQFLEILRTRVEYSLQVDDELDLLPHHEITIIEDGATLCSADSYTARRAFRAWVANDLLQQLRGECLEELGGLAQVREKLLGNDAQNVPDTTHPASLVPPRWKYCIFVDEDCLHSVEKWPEEPEARDPAMKILTTDWELEEEVDVPHMHISRDWEGGETDDVSEEVGWMYMETTEYVDMYDRLTGAFAWHEHYQRPHRNWIENSSQYIEWGR</sequence>
<dbReference type="Proteomes" id="UP000053841">
    <property type="component" value="Unassembled WGS sequence"/>
</dbReference>
<dbReference type="HOGENOM" id="CLU_072615_1_0_1"/>
<protein>
    <submittedName>
        <fullName evidence="1">Uncharacterized protein</fullName>
    </submittedName>
</protein>
<gene>
    <name evidence="1" type="ORF">COCCADRAFT_7620</name>
</gene>
<dbReference type="eggNOG" id="ENOG502SSM9">
    <property type="taxonomic scope" value="Eukaryota"/>
</dbReference>
<dbReference type="AlphaFoldDB" id="W6Y5D9"/>
<proteinExistence type="predicted"/>
<name>W6Y5D9_COCC2</name>
<dbReference type="EMBL" id="KI964705">
    <property type="protein sequence ID" value="EUC30339.1"/>
    <property type="molecule type" value="Genomic_DNA"/>
</dbReference>
<dbReference type="RefSeq" id="XP_007715356.1">
    <property type="nucleotide sequence ID" value="XM_007717166.1"/>
</dbReference>
<accession>W6Y5D9</accession>